<dbReference type="AlphaFoldDB" id="A0A653DSD9"/>
<dbReference type="Proteomes" id="UP000410492">
    <property type="component" value="Unassembled WGS sequence"/>
</dbReference>
<protein>
    <submittedName>
        <fullName evidence="1">Uncharacterized protein</fullName>
    </submittedName>
</protein>
<keyword evidence="2" id="KW-1185">Reference proteome</keyword>
<evidence type="ECO:0000313" key="2">
    <source>
        <dbReference type="Proteomes" id="UP000410492"/>
    </source>
</evidence>
<reference evidence="1 2" key="1">
    <citation type="submission" date="2019-01" db="EMBL/GenBank/DDBJ databases">
        <authorList>
            <person name="Sayadi A."/>
        </authorList>
    </citation>
    <scope>NUCLEOTIDE SEQUENCE [LARGE SCALE GENOMIC DNA]</scope>
</reference>
<dbReference type="EMBL" id="CAACVG010014405">
    <property type="protein sequence ID" value="VEN63114.1"/>
    <property type="molecule type" value="Genomic_DNA"/>
</dbReference>
<organism evidence="1 2">
    <name type="scientific">Callosobruchus maculatus</name>
    <name type="common">Southern cowpea weevil</name>
    <name type="synonym">Pulse bruchid</name>
    <dbReference type="NCBI Taxonomy" id="64391"/>
    <lineage>
        <taxon>Eukaryota</taxon>
        <taxon>Metazoa</taxon>
        <taxon>Ecdysozoa</taxon>
        <taxon>Arthropoda</taxon>
        <taxon>Hexapoda</taxon>
        <taxon>Insecta</taxon>
        <taxon>Pterygota</taxon>
        <taxon>Neoptera</taxon>
        <taxon>Endopterygota</taxon>
        <taxon>Coleoptera</taxon>
        <taxon>Polyphaga</taxon>
        <taxon>Cucujiformia</taxon>
        <taxon>Chrysomeloidea</taxon>
        <taxon>Chrysomelidae</taxon>
        <taxon>Bruchinae</taxon>
        <taxon>Bruchini</taxon>
        <taxon>Callosobruchus</taxon>
    </lineage>
</organism>
<accession>A0A653DSD9</accession>
<evidence type="ECO:0000313" key="1">
    <source>
        <dbReference type="EMBL" id="VEN63114.1"/>
    </source>
</evidence>
<name>A0A653DSD9_CALMS</name>
<gene>
    <name evidence="1" type="ORF">CALMAC_LOCUS20036</name>
</gene>
<proteinExistence type="predicted"/>
<sequence>MHSNKQMSHQGKNKYKMTSHISRYDQSYLQQKNLNQIYTSYKKD</sequence>
<feature type="non-terminal residue" evidence="1">
    <location>
        <position position="44"/>
    </location>
</feature>